<dbReference type="InterPro" id="IPR032508">
    <property type="entry name" value="FecR_C"/>
</dbReference>
<feature type="transmembrane region" description="Helical" evidence="1">
    <location>
        <begin position="84"/>
        <end position="102"/>
    </location>
</feature>
<dbReference type="GO" id="GO:0016989">
    <property type="term" value="F:sigma factor antagonist activity"/>
    <property type="evidence" value="ECO:0007669"/>
    <property type="project" value="TreeGrafter"/>
</dbReference>
<dbReference type="PANTHER" id="PTHR30273">
    <property type="entry name" value="PERIPLASMIC SIGNAL SENSOR AND SIGMA FACTOR ACTIVATOR FECR-RELATED"/>
    <property type="match status" value="1"/>
</dbReference>
<dbReference type="FunFam" id="2.60.120.1440:FF:000001">
    <property type="entry name" value="Putative anti-sigma factor"/>
    <property type="match status" value="1"/>
</dbReference>
<feature type="domain" description="Protein FecR C-terminal" evidence="3">
    <location>
        <begin position="258"/>
        <end position="322"/>
    </location>
</feature>
<dbReference type="Proteomes" id="UP000678679">
    <property type="component" value="Chromosome 1"/>
</dbReference>
<dbReference type="Pfam" id="PF04773">
    <property type="entry name" value="FecR"/>
    <property type="match status" value="1"/>
</dbReference>
<dbReference type="KEGG" id="fya:KMW28_06425"/>
<dbReference type="InterPro" id="IPR012373">
    <property type="entry name" value="Ferrdict_sens_TM"/>
</dbReference>
<gene>
    <name evidence="4" type="ORF">KMW28_06425</name>
</gene>
<dbReference type="RefSeq" id="WP_169664108.1">
    <property type="nucleotide sequence ID" value="NZ_CP076132.1"/>
</dbReference>
<reference evidence="4 5" key="1">
    <citation type="submission" date="2021-05" db="EMBL/GenBank/DDBJ databases">
        <title>Comparative genomic studies on the polysaccharide-degrading batcterial strains of the Flammeovirga genus.</title>
        <authorList>
            <person name="Zewei F."/>
            <person name="Zheng Z."/>
            <person name="Yu L."/>
            <person name="Ruyue G."/>
            <person name="Yanhong M."/>
            <person name="Yuanyuan C."/>
            <person name="Jingyan G."/>
            <person name="Wenjun H."/>
        </authorList>
    </citation>
    <scope>NUCLEOTIDE SEQUENCE [LARGE SCALE GENOMIC DNA]</scope>
    <source>
        <strain evidence="4 5">NBRC:100898</strain>
    </source>
</reference>
<evidence type="ECO:0000259" key="2">
    <source>
        <dbReference type="Pfam" id="PF04773"/>
    </source>
</evidence>
<dbReference type="EMBL" id="CP076132">
    <property type="protein sequence ID" value="QWG03212.1"/>
    <property type="molecule type" value="Genomic_DNA"/>
</dbReference>
<keyword evidence="1" id="KW-1133">Transmembrane helix</keyword>
<keyword evidence="1" id="KW-0472">Membrane</keyword>
<dbReference type="Gene3D" id="2.60.120.1440">
    <property type="match status" value="1"/>
</dbReference>
<evidence type="ECO:0000259" key="3">
    <source>
        <dbReference type="Pfam" id="PF16344"/>
    </source>
</evidence>
<keyword evidence="5" id="KW-1185">Reference proteome</keyword>
<dbReference type="PANTHER" id="PTHR30273:SF2">
    <property type="entry name" value="PROTEIN FECR"/>
    <property type="match status" value="1"/>
</dbReference>
<evidence type="ECO:0000313" key="5">
    <source>
        <dbReference type="Proteomes" id="UP000678679"/>
    </source>
</evidence>
<protein>
    <submittedName>
        <fullName evidence="4">FecR domain-containing protein</fullName>
    </submittedName>
</protein>
<dbReference type="InterPro" id="IPR006860">
    <property type="entry name" value="FecR"/>
</dbReference>
<dbReference type="AlphaFoldDB" id="A0AAX1N7M4"/>
<organism evidence="4 5">
    <name type="scientific">Flammeovirga yaeyamensis</name>
    <dbReference type="NCBI Taxonomy" id="367791"/>
    <lineage>
        <taxon>Bacteria</taxon>
        <taxon>Pseudomonadati</taxon>
        <taxon>Bacteroidota</taxon>
        <taxon>Cytophagia</taxon>
        <taxon>Cytophagales</taxon>
        <taxon>Flammeovirgaceae</taxon>
        <taxon>Flammeovirga</taxon>
    </lineage>
</organism>
<proteinExistence type="predicted"/>
<evidence type="ECO:0000313" key="4">
    <source>
        <dbReference type="EMBL" id="QWG03212.1"/>
    </source>
</evidence>
<sequence length="326" mass="37505">MKDTYNKSDFFEKIKQPKRSNHFLSWVYEIKDEKEVDGWMQEQWENADKDVEDFNADKVWSQIHKQTSGFNIYKTRVLNNYQKVAAVVLPVLLSIGLIYSLMNVDFGQNSNEGFSRVVVPEGGKSHIVLPDQSEVWINGNSEIIYPNDFDGDTRSITLKGEAHFDVTHNKKKPFIVNVQDVSVRVLGTSFNVEENKETGEIVTTLVEGSIATKLPKLKKELLIKPGQQLVYNEKKSHYKLQKVDVRLYTGWKDGVLDIDNISLEETVIHLSKWYGTDIILEGKELNDLSVKAIIKGESLEDVLSLFDKTMHLQHRNENNKVVLYRK</sequence>
<feature type="domain" description="FecR protein" evidence="2">
    <location>
        <begin position="116"/>
        <end position="210"/>
    </location>
</feature>
<dbReference type="PIRSF" id="PIRSF018266">
    <property type="entry name" value="FecR"/>
    <property type="match status" value="1"/>
</dbReference>
<evidence type="ECO:0000256" key="1">
    <source>
        <dbReference type="SAM" id="Phobius"/>
    </source>
</evidence>
<dbReference type="Pfam" id="PF16344">
    <property type="entry name" value="FecR_C"/>
    <property type="match status" value="1"/>
</dbReference>
<keyword evidence="1" id="KW-0812">Transmembrane</keyword>
<dbReference type="Gene3D" id="3.55.50.30">
    <property type="match status" value="1"/>
</dbReference>
<accession>A0AAX1N7M4</accession>
<name>A0AAX1N7M4_9BACT</name>